<dbReference type="KEGG" id="ehx:EMIHUDRAFT_216626"/>
<sequence>MASGAVPLARASREDVQAATGESAAPSPATARARSAASGPCFYSDEASSQASGPIHSPFTETNVEKVLEVRAQLMQTWHTIVPPSTHPRLYGRGDFGFSVACTPALLSEAGIDTSWSTSQQLDCRLSLFHLYVDAGLQPINLVGANNRQFYSLPDRVRYMVQRHPDCLHVPEGPRGTYFVPINPAWMQRCGERRYGFPMSLARIVHHRIRETMTRDSYSLLTGSLDVPQPSGRYYNPADWIQRWNASLGICELCGIDIYLSAMSEWSDPEWLAVNTPPPRRALATTQRTGNTTMHLASNLHDKLVCAGCNSRTNFNPNYPLGTPMRHVHQWSTEAADGAAREGWGAGEAQHEEMEPQLPSGAQPWTGPQASPIFVPLFAAAASRLSSNQPIPRDAMHPQLHAADKVHFLGYVEVVATTARHDDSLATLLHAFLRDLQPMPQYEFCGGYLGAERQQAVSREFEAALSRADTEGGAAQHLVFEMWVLEALRRMQLER</sequence>
<evidence type="ECO:0000256" key="1">
    <source>
        <dbReference type="SAM" id="MobiDB-lite"/>
    </source>
</evidence>
<evidence type="ECO:0000313" key="3">
    <source>
        <dbReference type="Proteomes" id="UP000013827"/>
    </source>
</evidence>
<organism evidence="2 3">
    <name type="scientific">Emiliania huxleyi (strain CCMP1516)</name>
    <dbReference type="NCBI Taxonomy" id="280463"/>
    <lineage>
        <taxon>Eukaryota</taxon>
        <taxon>Haptista</taxon>
        <taxon>Haptophyta</taxon>
        <taxon>Prymnesiophyceae</taxon>
        <taxon>Isochrysidales</taxon>
        <taxon>Noelaerhabdaceae</taxon>
        <taxon>Emiliania</taxon>
    </lineage>
</organism>
<dbReference type="HOGENOM" id="CLU_551458_0_0_1"/>
<dbReference type="PaxDb" id="2903-EOD09254"/>
<dbReference type="RefSeq" id="XP_005761683.1">
    <property type="nucleotide sequence ID" value="XM_005761626.1"/>
</dbReference>
<proteinExistence type="predicted"/>
<name>A0A0D3IDB9_EMIH1</name>
<accession>A0A0D3IDB9</accession>
<feature type="region of interest" description="Disordered" evidence="1">
    <location>
        <begin position="1"/>
        <end position="31"/>
    </location>
</feature>
<protein>
    <submittedName>
        <fullName evidence="2">Uncharacterized protein</fullName>
    </submittedName>
</protein>
<reference evidence="2" key="2">
    <citation type="submission" date="2024-10" db="UniProtKB">
        <authorList>
            <consortium name="EnsemblProtists"/>
        </authorList>
    </citation>
    <scope>IDENTIFICATION</scope>
</reference>
<keyword evidence="3" id="KW-1185">Reference proteome</keyword>
<dbReference type="AlphaFoldDB" id="A0A0D3IDB9"/>
<reference evidence="3" key="1">
    <citation type="journal article" date="2013" name="Nature">
        <title>Pan genome of the phytoplankton Emiliania underpins its global distribution.</title>
        <authorList>
            <person name="Read B.A."/>
            <person name="Kegel J."/>
            <person name="Klute M.J."/>
            <person name="Kuo A."/>
            <person name="Lefebvre S.C."/>
            <person name="Maumus F."/>
            <person name="Mayer C."/>
            <person name="Miller J."/>
            <person name="Monier A."/>
            <person name="Salamov A."/>
            <person name="Young J."/>
            <person name="Aguilar M."/>
            <person name="Claverie J.M."/>
            <person name="Frickenhaus S."/>
            <person name="Gonzalez K."/>
            <person name="Herman E.K."/>
            <person name="Lin Y.C."/>
            <person name="Napier J."/>
            <person name="Ogata H."/>
            <person name="Sarno A.F."/>
            <person name="Shmutz J."/>
            <person name="Schroeder D."/>
            <person name="de Vargas C."/>
            <person name="Verret F."/>
            <person name="von Dassow P."/>
            <person name="Valentin K."/>
            <person name="Van de Peer Y."/>
            <person name="Wheeler G."/>
            <person name="Dacks J.B."/>
            <person name="Delwiche C.F."/>
            <person name="Dyhrman S.T."/>
            <person name="Glockner G."/>
            <person name="John U."/>
            <person name="Richards T."/>
            <person name="Worden A.Z."/>
            <person name="Zhang X."/>
            <person name="Grigoriev I.V."/>
            <person name="Allen A.E."/>
            <person name="Bidle K."/>
            <person name="Borodovsky M."/>
            <person name="Bowler C."/>
            <person name="Brownlee C."/>
            <person name="Cock J.M."/>
            <person name="Elias M."/>
            <person name="Gladyshev V.N."/>
            <person name="Groth M."/>
            <person name="Guda C."/>
            <person name="Hadaegh A."/>
            <person name="Iglesias-Rodriguez M.D."/>
            <person name="Jenkins J."/>
            <person name="Jones B.M."/>
            <person name="Lawson T."/>
            <person name="Leese F."/>
            <person name="Lindquist E."/>
            <person name="Lobanov A."/>
            <person name="Lomsadze A."/>
            <person name="Malik S.B."/>
            <person name="Marsh M.E."/>
            <person name="Mackinder L."/>
            <person name="Mock T."/>
            <person name="Mueller-Roeber B."/>
            <person name="Pagarete A."/>
            <person name="Parker M."/>
            <person name="Probert I."/>
            <person name="Quesneville H."/>
            <person name="Raines C."/>
            <person name="Rensing S.A."/>
            <person name="Riano-Pachon D.M."/>
            <person name="Richier S."/>
            <person name="Rokitta S."/>
            <person name="Shiraiwa Y."/>
            <person name="Soanes D.M."/>
            <person name="van der Giezen M."/>
            <person name="Wahlund T.M."/>
            <person name="Williams B."/>
            <person name="Wilson W."/>
            <person name="Wolfe G."/>
            <person name="Wurch L.L."/>
        </authorList>
    </citation>
    <scope>NUCLEOTIDE SEQUENCE</scope>
</reference>
<dbReference type="Proteomes" id="UP000013827">
    <property type="component" value="Unassembled WGS sequence"/>
</dbReference>
<dbReference type="EnsemblProtists" id="EOD09254">
    <property type="protein sequence ID" value="EOD09254"/>
    <property type="gene ID" value="EMIHUDRAFT_216626"/>
</dbReference>
<dbReference type="GeneID" id="17255350"/>
<evidence type="ECO:0000313" key="2">
    <source>
        <dbReference type="EnsemblProtists" id="EOD09254"/>
    </source>
</evidence>